<keyword evidence="1" id="KW-0732">Signal</keyword>
<organism evidence="3 4">
    <name type="scientific">Nibrella viscosa</name>
    <dbReference type="NCBI Taxonomy" id="1084524"/>
    <lineage>
        <taxon>Bacteria</taxon>
        <taxon>Pseudomonadati</taxon>
        <taxon>Bacteroidota</taxon>
        <taxon>Cytophagia</taxon>
        <taxon>Cytophagales</taxon>
        <taxon>Spirosomataceae</taxon>
        <taxon>Nibrella</taxon>
    </lineage>
</organism>
<dbReference type="SUPFAM" id="SSF56601">
    <property type="entry name" value="beta-lactamase/transpeptidase-like"/>
    <property type="match status" value="1"/>
</dbReference>
<reference evidence="4" key="1">
    <citation type="journal article" date="2019" name="Int. J. Syst. Evol. Microbiol.">
        <title>The Global Catalogue of Microorganisms (GCM) 10K type strain sequencing project: providing services to taxonomists for standard genome sequencing and annotation.</title>
        <authorList>
            <consortium name="The Broad Institute Genomics Platform"/>
            <consortium name="The Broad Institute Genome Sequencing Center for Infectious Disease"/>
            <person name="Wu L."/>
            <person name="Ma J."/>
        </authorList>
    </citation>
    <scope>NUCLEOTIDE SEQUENCE [LARGE SCALE GENOMIC DNA]</scope>
    <source>
        <strain evidence="4">JCM 17925</strain>
    </source>
</reference>
<dbReference type="EMBL" id="BAABHB010000005">
    <property type="protein sequence ID" value="GAA4408327.1"/>
    <property type="molecule type" value="Genomic_DNA"/>
</dbReference>
<gene>
    <name evidence="3" type="ORF">GCM10023187_30030</name>
</gene>
<dbReference type="PANTHER" id="PTHR43283">
    <property type="entry name" value="BETA-LACTAMASE-RELATED"/>
    <property type="match status" value="1"/>
</dbReference>
<dbReference type="InterPro" id="IPR001466">
    <property type="entry name" value="Beta-lactam-related"/>
</dbReference>
<accession>A0ABP8KJS9</accession>
<name>A0ABP8KJS9_9BACT</name>
<dbReference type="InterPro" id="IPR050789">
    <property type="entry name" value="Diverse_Enzym_Activities"/>
</dbReference>
<feature type="chain" id="PRO_5045667791" description="Beta-lactamase-related domain-containing protein" evidence="1">
    <location>
        <begin position="22"/>
        <end position="350"/>
    </location>
</feature>
<feature type="domain" description="Beta-lactamase-related" evidence="2">
    <location>
        <begin position="65"/>
        <end position="327"/>
    </location>
</feature>
<evidence type="ECO:0000256" key="1">
    <source>
        <dbReference type="SAM" id="SignalP"/>
    </source>
</evidence>
<evidence type="ECO:0000313" key="4">
    <source>
        <dbReference type="Proteomes" id="UP001500936"/>
    </source>
</evidence>
<dbReference type="PANTHER" id="PTHR43283:SF3">
    <property type="entry name" value="BETA-LACTAMASE FAMILY PROTEIN (AFU_ORTHOLOGUE AFUA_5G07500)"/>
    <property type="match status" value="1"/>
</dbReference>
<dbReference type="Gene3D" id="3.40.710.10">
    <property type="entry name" value="DD-peptidase/beta-lactamase superfamily"/>
    <property type="match status" value="1"/>
</dbReference>
<protein>
    <recommendedName>
        <fullName evidence="2">Beta-lactamase-related domain-containing protein</fullName>
    </recommendedName>
</protein>
<evidence type="ECO:0000259" key="2">
    <source>
        <dbReference type="Pfam" id="PF00144"/>
    </source>
</evidence>
<dbReference type="Pfam" id="PF00144">
    <property type="entry name" value="Beta-lactamase"/>
    <property type="match status" value="1"/>
</dbReference>
<dbReference type="InterPro" id="IPR012338">
    <property type="entry name" value="Beta-lactam/transpept-like"/>
</dbReference>
<comment type="caution">
    <text evidence="3">The sequence shown here is derived from an EMBL/GenBank/DDBJ whole genome shotgun (WGS) entry which is preliminary data.</text>
</comment>
<feature type="signal peptide" evidence="1">
    <location>
        <begin position="1"/>
        <end position="21"/>
    </location>
</feature>
<dbReference type="Proteomes" id="UP001500936">
    <property type="component" value="Unassembled WGS sequence"/>
</dbReference>
<keyword evidence="4" id="KW-1185">Reference proteome</keyword>
<sequence length="350" mass="38596">MVRLVCLFVLLAALVSCRSPKDVTPRVYNFEPVTDVLLDSIARYRGNLLVLVSQAENPVYEFELAMGKREAIPLASATKWLSGAVIMALVDEGKLSLNDTVGKYLPNFTRYGKGHITLRQLFSHTSGLPANTPQGFESRRVFTLAQAVDSIGRTTKLLSKPGTAFFYGDLGMHVAGRMAEVASGKSWHTLFGEKIADPCEMRYTVYTSETNPGIAIGAASVGPDYLNFLEMLVNNGVYEGKRVLSEAAIREMEKDQTNGATMTYTVYPRNPYTPTGIQAPLRYGIGIWRDVTDPNASVPTEVSSPGIFGVHPWINRRQKIAGIIFTMSSFGDTWLTSLKVRELIRKEVAQ</sequence>
<evidence type="ECO:0000313" key="3">
    <source>
        <dbReference type="EMBL" id="GAA4408327.1"/>
    </source>
</evidence>
<proteinExistence type="predicted"/>
<dbReference type="RefSeq" id="WP_345268519.1">
    <property type="nucleotide sequence ID" value="NZ_BAABHB010000005.1"/>
</dbReference>
<dbReference type="PROSITE" id="PS51257">
    <property type="entry name" value="PROKAR_LIPOPROTEIN"/>
    <property type="match status" value="1"/>
</dbReference>